<sequence length="334" mass="37051">MPVPITEAHILELFFQAIFYGMHVITAGYCVQALTYTRNGWKNWQDVHWTMLAVSLALILNSTFGLILGLVQILQAFVFSIDSLGPAGVFADISNWLDIAKTISVQLQTMIGDSMLIYRCWIIYSRSWRIVALPFLLWLACLGASIWVIVVEATLRSSALISARQLQPAGSTFWAISPALNILTTGLLVKRILMVDRSNRRYSVGSSRAQSKVNTSLQIIVRIIVESGLLYTTVAFINFIAWIVRDNLALYVVSGIEVQIVGISFNMIIIRSTALSQQETKVSVPLSPMRFTPSNATTPTLMSTPQQTMCSKSEGPVVESRDYADDTPDGHEQP</sequence>
<dbReference type="AlphaFoldDB" id="A0A9P5NCP1"/>
<keyword evidence="2" id="KW-0472">Membrane</keyword>
<accession>A0A9P5NCP1</accession>
<evidence type="ECO:0000313" key="3">
    <source>
        <dbReference type="EMBL" id="KAF8876874.1"/>
    </source>
</evidence>
<evidence type="ECO:0000256" key="2">
    <source>
        <dbReference type="SAM" id="Phobius"/>
    </source>
</evidence>
<organism evidence="3 4">
    <name type="scientific">Gymnopilus junonius</name>
    <name type="common">Spectacular rustgill mushroom</name>
    <name type="synonym">Gymnopilus spectabilis subsp. junonius</name>
    <dbReference type="NCBI Taxonomy" id="109634"/>
    <lineage>
        <taxon>Eukaryota</taxon>
        <taxon>Fungi</taxon>
        <taxon>Dikarya</taxon>
        <taxon>Basidiomycota</taxon>
        <taxon>Agaricomycotina</taxon>
        <taxon>Agaricomycetes</taxon>
        <taxon>Agaricomycetidae</taxon>
        <taxon>Agaricales</taxon>
        <taxon>Agaricineae</taxon>
        <taxon>Hymenogastraceae</taxon>
        <taxon>Gymnopilus</taxon>
    </lineage>
</organism>
<feature type="compositionally biased region" description="Polar residues" evidence="1">
    <location>
        <begin position="292"/>
        <end position="311"/>
    </location>
</feature>
<reference evidence="3" key="1">
    <citation type="submission" date="2020-11" db="EMBL/GenBank/DDBJ databases">
        <authorList>
            <consortium name="DOE Joint Genome Institute"/>
            <person name="Ahrendt S."/>
            <person name="Riley R."/>
            <person name="Andreopoulos W."/>
            <person name="LaButti K."/>
            <person name="Pangilinan J."/>
            <person name="Ruiz-duenas F.J."/>
            <person name="Barrasa J.M."/>
            <person name="Sanchez-Garcia M."/>
            <person name="Camarero S."/>
            <person name="Miyauchi S."/>
            <person name="Serrano A."/>
            <person name="Linde D."/>
            <person name="Babiker R."/>
            <person name="Drula E."/>
            <person name="Ayuso-Fernandez I."/>
            <person name="Pacheco R."/>
            <person name="Padilla G."/>
            <person name="Ferreira P."/>
            <person name="Barriuso J."/>
            <person name="Kellner H."/>
            <person name="Castanera R."/>
            <person name="Alfaro M."/>
            <person name="Ramirez L."/>
            <person name="Pisabarro A.G."/>
            <person name="Kuo A."/>
            <person name="Tritt A."/>
            <person name="Lipzen A."/>
            <person name="He G."/>
            <person name="Yan M."/>
            <person name="Ng V."/>
            <person name="Cullen D."/>
            <person name="Martin F."/>
            <person name="Rosso M.-N."/>
            <person name="Henrissat B."/>
            <person name="Hibbett D."/>
            <person name="Martinez A.T."/>
            <person name="Grigoriev I.V."/>
        </authorList>
    </citation>
    <scope>NUCLEOTIDE SEQUENCE</scope>
    <source>
        <strain evidence="3">AH 44721</strain>
    </source>
</reference>
<evidence type="ECO:0000313" key="4">
    <source>
        <dbReference type="Proteomes" id="UP000724874"/>
    </source>
</evidence>
<dbReference type="OrthoDB" id="3357408at2759"/>
<dbReference type="EMBL" id="JADNYJ010000177">
    <property type="protein sequence ID" value="KAF8876874.1"/>
    <property type="molecule type" value="Genomic_DNA"/>
</dbReference>
<proteinExistence type="predicted"/>
<feature type="transmembrane region" description="Helical" evidence="2">
    <location>
        <begin position="130"/>
        <end position="151"/>
    </location>
</feature>
<feature type="transmembrane region" description="Helical" evidence="2">
    <location>
        <begin position="49"/>
        <end position="79"/>
    </location>
</feature>
<keyword evidence="4" id="KW-1185">Reference proteome</keyword>
<feature type="transmembrane region" description="Helical" evidence="2">
    <location>
        <begin position="171"/>
        <end position="193"/>
    </location>
</feature>
<feature type="transmembrane region" description="Helical" evidence="2">
    <location>
        <begin position="13"/>
        <end position="37"/>
    </location>
</feature>
<keyword evidence="2" id="KW-0812">Transmembrane</keyword>
<comment type="caution">
    <text evidence="3">The sequence shown here is derived from an EMBL/GenBank/DDBJ whole genome shotgun (WGS) entry which is preliminary data.</text>
</comment>
<feature type="transmembrane region" description="Helical" evidence="2">
    <location>
        <begin position="219"/>
        <end position="242"/>
    </location>
</feature>
<feature type="region of interest" description="Disordered" evidence="1">
    <location>
        <begin position="287"/>
        <end position="334"/>
    </location>
</feature>
<protein>
    <submittedName>
        <fullName evidence="3">Uncharacterized protein</fullName>
    </submittedName>
</protein>
<gene>
    <name evidence="3" type="ORF">CPB84DRAFT_1795514</name>
</gene>
<feature type="transmembrane region" description="Helical" evidence="2">
    <location>
        <begin position="248"/>
        <end position="269"/>
    </location>
</feature>
<keyword evidence="2" id="KW-1133">Transmembrane helix</keyword>
<dbReference type="Proteomes" id="UP000724874">
    <property type="component" value="Unassembled WGS sequence"/>
</dbReference>
<name>A0A9P5NCP1_GYMJU</name>
<evidence type="ECO:0000256" key="1">
    <source>
        <dbReference type="SAM" id="MobiDB-lite"/>
    </source>
</evidence>
<feature type="compositionally biased region" description="Basic and acidic residues" evidence="1">
    <location>
        <begin position="319"/>
        <end position="334"/>
    </location>
</feature>